<comment type="caution">
    <text evidence="1">The sequence shown here is derived from an EMBL/GenBank/DDBJ whole genome shotgun (WGS) entry which is preliminary data.</text>
</comment>
<reference evidence="1 2" key="1">
    <citation type="journal article" date="2024" name="Nat. Commun.">
        <title>Phylogenomics reveals the evolutionary origins of lichenization in chlorophyte algae.</title>
        <authorList>
            <person name="Puginier C."/>
            <person name="Libourel C."/>
            <person name="Otte J."/>
            <person name="Skaloud P."/>
            <person name="Haon M."/>
            <person name="Grisel S."/>
            <person name="Petersen M."/>
            <person name="Berrin J.G."/>
            <person name="Delaux P.M."/>
            <person name="Dal Grande F."/>
            <person name="Keller J."/>
        </authorList>
    </citation>
    <scope>NUCLEOTIDE SEQUENCE [LARGE SCALE GENOMIC DNA]</scope>
    <source>
        <strain evidence="1 2">SAG 2523</strain>
    </source>
</reference>
<protein>
    <submittedName>
        <fullName evidence="1">Uncharacterized protein</fullName>
    </submittedName>
</protein>
<accession>A0AAW1TDT9</accession>
<sequence length="136" mass="13989">MVASAGMQAPTDSPAICQACPSQFLLGNCAEFFLYCLVGGGSSSICLTSTTSRFVGACGLPASPVLPPPPPSPMLPGPLPAAVLETPEVCARCTADFFLTQCKLFYEGCLSPFRGSAAGCQKLTTDTYAIKCPGAR</sequence>
<dbReference type="EMBL" id="JALJOV010000101">
    <property type="protein sequence ID" value="KAK9867216.1"/>
    <property type="molecule type" value="Genomic_DNA"/>
</dbReference>
<dbReference type="Proteomes" id="UP001485043">
    <property type="component" value="Unassembled WGS sequence"/>
</dbReference>
<dbReference type="AlphaFoldDB" id="A0AAW1TDT9"/>
<keyword evidence="2" id="KW-1185">Reference proteome</keyword>
<evidence type="ECO:0000313" key="2">
    <source>
        <dbReference type="Proteomes" id="UP001485043"/>
    </source>
</evidence>
<name>A0AAW1TDT9_9CHLO</name>
<proteinExistence type="predicted"/>
<gene>
    <name evidence="1" type="ORF">WJX84_004142</name>
</gene>
<organism evidence="1 2">
    <name type="scientific">Apatococcus fuscideae</name>
    <dbReference type="NCBI Taxonomy" id="2026836"/>
    <lineage>
        <taxon>Eukaryota</taxon>
        <taxon>Viridiplantae</taxon>
        <taxon>Chlorophyta</taxon>
        <taxon>core chlorophytes</taxon>
        <taxon>Trebouxiophyceae</taxon>
        <taxon>Chlorellales</taxon>
        <taxon>Chlorellaceae</taxon>
        <taxon>Apatococcus</taxon>
    </lineage>
</organism>
<evidence type="ECO:0000313" key="1">
    <source>
        <dbReference type="EMBL" id="KAK9867216.1"/>
    </source>
</evidence>